<dbReference type="GeneID" id="18934389"/>
<dbReference type="Proteomes" id="UP000001072">
    <property type="component" value="Unassembled WGS sequence"/>
</dbReference>
<dbReference type="KEGG" id="mlr:MELLADRAFT_87071"/>
<evidence type="ECO:0000313" key="3">
    <source>
        <dbReference type="Proteomes" id="UP000001072"/>
    </source>
</evidence>
<feature type="region of interest" description="Disordered" evidence="1">
    <location>
        <begin position="308"/>
        <end position="404"/>
    </location>
</feature>
<dbReference type="VEuPathDB" id="FungiDB:MELLADRAFT_87071"/>
<sequence>MIIYFFIHRTVQLAVPKPGDKDGWTARNQQVAKIWKTLSKDQKAVFQDPYFFALAGLPDLSAVPFKGDGEVVESEDGEVDTSLQHLDDLTVAPAVYKLTSEDRLKYQPIFDELVDADKLHLCHGKPASSDSVATLQKKSLVELRKSSSCFCQRYQITYYMAGVSCGSTEGWTQVYSNDTSFANWASKDAKVPETLSSYIHGKSAVKKVEGIKVQQPSDKRKTRLGKQLNHLLDVFRKGKTFPKLEDPVDEIKMKGWPIRIVQKEGSLLSEEELKTGHCLAKSSTVKNWLKDIEEKRFVIELIPDSEQSNRESQCKIKKKRKAKKAEQVSTQHTQRHTNSDGNESPQVTQSNSNVTNLKRKLQQLAKGDCMQKKKKCNRSPTPETSESETSESESDTLPEDDIDD</sequence>
<accession>F4R4E9</accession>
<organism evidence="3">
    <name type="scientific">Melampsora larici-populina (strain 98AG31 / pathotype 3-4-7)</name>
    <name type="common">Poplar leaf rust fungus</name>
    <dbReference type="NCBI Taxonomy" id="747676"/>
    <lineage>
        <taxon>Eukaryota</taxon>
        <taxon>Fungi</taxon>
        <taxon>Dikarya</taxon>
        <taxon>Basidiomycota</taxon>
        <taxon>Pucciniomycotina</taxon>
        <taxon>Pucciniomycetes</taxon>
        <taxon>Pucciniales</taxon>
        <taxon>Melampsoraceae</taxon>
        <taxon>Melampsora</taxon>
    </lineage>
</organism>
<proteinExistence type="predicted"/>
<evidence type="ECO:0000256" key="1">
    <source>
        <dbReference type="SAM" id="MobiDB-lite"/>
    </source>
</evidence>
<dbReference type="EMBL" id="GL883090">
    <property type="protein sequence ID" value="EGG13014.1"/>
    <property type="molecule type" value="Genomic_DNA"/>
</dbReference>
<reference evidence="3" key="1">
    <citation type="journal article" date="2011" name="Proc. Natl. Acad. Sci. U.S.A.">
        <title>Obligate biotrophy features unraveled by the genomic analysis of rust fungi.</title>
        <authorList>
            <person name="Duplessis S."/>
            <person name="Cuomo C.A."/>
            <person name="Lin Y.-C."/>
            <person name="Aerts A."/>
            <person name="Tisserant E."/>
            <person name="Veneault-Fourrey C."/>
            <person name="Joly D.L."/>
            <person name="Hacquard S."/>
            <person name="Amselem J."/>
            <person name="Cantarel B.L."/>
            <person name="Chiu R."/>
            <person name="Coutinho P.M."/>
            <person name="Feau N."/>
            <person name="Field M."/>
            <person name="Frey P."/>
            <person name="Gelhaye E."/>
            <person name="Goldberg J."/>
            <person name="Grabherr M.G."/>
            <person name="Kodira C.D."/>
            <person name="Kohler A."/>
            <person name="Kuees U."/>
            <person name="Lindquist E.A."/>
            <person name="Lucas S.M."/>
            <person name="Mago R."/>
            <person name="Mauceli E."/>
            <person name="Morin E."/>
            <person name="Murat C."/>
            <person name="Pangilinan J.L."/>
            <person name="Park R."/>
            <person name="Pearson M."/>
            <person name="Quesneville H."/>
            <person name="Rouhier N."/>
            <person name="Sakthikumar S."/>
            <person name="Salamov A.A."/>
            <person name="Schmutz J."/>
            <person name="Selles B."/>
            <person name="Shapiro H."/>
            <person name="Tanguay P."/>
            <person name="Tuskan G.A."/>
            <person name="Henrissat B."/>
            <person name="Van de Peer Y."/>
            <person name="Rouze P."/>
            <person name="Ellis J.G."/>
            <person name="Dodds P.N."/>
            <person name="Schein J.E."/>
            <person name="Zhong S."/>
            <person name="Hamelin R.C."/>
            <person name="Grigoriev I.V."/>
            <person name="Szabo L.J."/>
            <person name="Martin F."/>
        </authorList>
    </citation>
    <scope>NUCLEOTIDE SEQUENCE [LARGE SCALE GENOMIC DNA]</scope>
    <source>
        <strain evidence="3">98AG31 / pathotype 3-4-7</strain>
    </source>
</reference>
<keyword evidence="3" id="KW-1185">Reference proteome</keyword>
<dbReference type="InParanoid" id="F4R4E9"/>
<dbReference type="AlphaFoldDB" id="F4R4E9"/>
<evidence type="ECO:0000313" key="2">
    <source>
        <dbReference type="EMBL" id="EGG13014.1"/>
    </source>
</evidence>
<feature type="compositionally biased region" description="Polar residues" evidence="1">
    <location>
        <begin position="339"/>
        <end position="356"/>
    </location>
</feature>
<dbReference type="HOGENOM" id="CLU_025212_3_1_1"/>
<protein>
    <submittedName>
        <fullName evidence="2">Uncharacterized protein</fullName>
    </submittedName>
</protein>
<name>F4R4E9_MELLP</name>
<feature type="compositionally biased region" description="Acidic residues" evidence="1">
    <location>
        <begin position="385"/>
        <end position="404"/>
    </location>
</feature>
<dbReference type="RefSeq" id="XP_007403952.1">
    <property type="nucleotide sequence ID" value="XM_007403890.1"/>
</dbReference>
<gene>
    <name evidence="2" type="ORF">MELLADRAFT_87071</name>
</gene>